<dbReference type="VEuPathDB" id="FungiDB:YALI1_F28943g"/>
<proteinExistence type="inferred from homology"/>
<evidence type="ECO:0000256" key="5">
    <source>
        <dbReference type="ARBA" id="ARBA00020265"/>
    </source>
</evidence>
<dbReference type="GO" id="GO:0008023">
    <property type="term" value="C:transcription elongation factor complex"/>
    <property type="evidence" value="ECO:0007669"/>
    <property type="project" value="TreeGrafter"/>
</dbReference>
<dbReference type="Proteomes" id="UP000182444">
    <property type="component" value="Chromosome 1F"/>
</dbReference>
<dbReference type="KEGG" id="yli:2908841"/>
<dbReference type="PANTHER" id="PTHR12896:SF1">
    <property type="entry name" value="ELONGATOR COMPLEX PROTEIN 4"/>
    <property type="match status" value="1"/>
</dbReference>
<dbReference type="eggNOG" id="KOG3949">
    <property type="taxonomic scope" value="Eukaryota"/>
</dbReference>
<name>A0A1D8NPH6_YARLL</name>
<comment type="subcellular location">
    <subcellularLocation>
        <location evidence="2">Cytoplasm</location>
    </subcellularLocation>
    <subcellularLocation>
        <location evidence="1">Nucleus</location>
    </subcellularLocation>
</comment>
<keyword evidence="7" id="KW-0819">tRNA processing</keyword>
<organism evidence="10 11">
    <name type="scientific">Yarrowia lipolytica</name>
    <name type="common">Candida lipolytica</name>
    <dbReference type="NCBI Taxonomy" id="4952"/>
    <lineage>
        <taxon>Eukaryota</taxon>
        <taxon>Fungi</taxon>
        <taxon>Dikarya</taxon>
        <taxon>Ascomycota</taxon>
        <taxon>Saccharomycotina</taxon>
        <taxon>Dipodascomycetes</taxon>
        <taxon>Dipodascales</taxon>
        <taxon>Dipodascales incertae sedis</taxon>
        <taxon>Yarrowia</taxon>
    </lineage>
</organism>
<comment type="similarity">
    <text evidence="4">Belongs to the ELP4 family.</text>
</comment>
<sequence>MSFQKKNVAVPNRAAVDRNSGNPHPLRGPPANSSHPSVQGRSPRAPFTGSTDARGTSGVTHAVQPVPNTKPSLLQSSTPTVSSGCFDFDKLVGHNGIPTGTLTLLEEESTTDYASILIRMFAAQGCIDRRNGGSEVAVVGANDAWGRQLPGESDKKSRSRDPSSKAGSGAMKIAWRYGYNSEVERKEQLAENNTATFDLTKRLGGPEISKIRYLKPDKSIVPEIKKLASAAASENSILRVCIPTFLHPAIYDKQMADSDYVIGLFTQLRALTREYKRHLVIIVSLPLVLYPKSSPLTRWMELLADCVLDFFPFDVKVQEREFQGLVNVSKLPCLSDRGHMLVTQSEYAFRVTKRTFEIDEWSIPVEEDDGEKKEDALAF</sequence>
<evidence type="ECO:0000256" key="2">
    <source>
        <dbReference type="ARBA" id="ARBA00004496"/>
    </source>
</evidence>
<gene>
    <name evidence="10" type="ORF">YALI1_F28943g</name>
</gene>
<keyword evidence="6" id="KW-0963">Cytoplasm</keyword>
<evidence type="ECO:0000256" key="7">
    <source>
        <dbReference type="ARBA" id="ARBA00022694"/>
    </source>
</evidence>
<dbReference type="GO" id="GO:0002098">
    <property type="term" value="P:tRNA wobble uridine modification"/>
    <property type="evidence" value="ECO:0007669"/>
    <property type="project" value="InterPro"/>
</dbReference>
<reference evidence="10 11" key="1">
    <citation type="journal article" date="2016" name="PLoS ONE">
        <title>Sequence Assembly of Yarrowia lipolytica Strain W29/CLIB89 Shows Transposable Element Diversity.</title>
        <authorList>
            <person name="Magnan C."/>
            <person name="Yu J."/>
            <person name="Chang I."/>
            <person name="Jahn E."/>
            <person name="Kanomata Y."/>
            <person name="Wu J."/>
            <person name="Zeller M."/>
            <person name="Oakes M."/>
            <person name="Baldi P."/>
            <person name="Sandmeyer S."/>
        </authorList>
    </citation>
    <scope>NUCLEOTIDE SEQUENCE [LARGE SCALE GENOMIC DNA]</scope>
    <source>
        <strain evidence="11">CLIB89(W29)</strain>
    </source>
</reference>
<dbReference type="Gene3D" id="3.40.50.300">
    <property type="entry name" value="P-loop containing nucleotide triphosphate hydrolases"/>
    <property type="match status" value="1"/>
</dbReference>
<dbReference type="AlphaFoldDB" id="A0A1D8NPH6"/>
<dbReference type="InterPro" id="IPR027417">
    <property type="entry name" value="P-loop_NTPase"/>
</dbReference>
<dbReference type="Pfam" id="PF05625">
    <property type="entry name" value="PAXNEB"/>
    <property type="match status" value="1"/>
</dbReference>
<accession>A0A1D8NPH6</accession>
<feature type="region of interest" description="Disordered" evidence="9">
    <location>
        <begin position="146"/>
        <end position="167"/>
    </location>
</feature>
<dbReference type="PANTHER" id="PTHR12896">
    <property type="entry name" value="PAX6 NEIGHBOR PROTEIN PAXNEB"/>
    <property type="match status" value="1"/>
</dbReference>
<evidence type="ECO:0000256" key="6">
    <source>
        <dbReference type="ARBA" id="ARBA00022490"/>
    </source>
</evidence>
<feature type="region of interest" description="Disordered" evidence="9">
    <location>
        <begin position="1"/>
        <end position="79"/>
    </location>
</feature>
<dbReference type="GO" id="GO:0005737">
    <property type="term" value="C:cytoplasm"/>
    <property type="evidence" value="ECO:0007669"/>
    <property type="project" value="UniProtKB-SubCell"/>
</dbReference>
<dbReference type="InterPro" id="IPR008728">
    <property type="entry name" value="Elongator_complex_protein_4"/>
</dbReference>
<dbReference type="VEuPathDB" id="FungiDB:YALI0_F21879g"/>
<keyword evidence="8" id="KW-0539">Nucleus</keyword>
<protein>
    <recommendedName>
        <fullName evidence="5">Elongator complex protein 4</fullName>
    </recommendedName>
</protein>
<feature type="compositionally biased region" description="Polar residues" evidence="9">
    <location>
        <begin position="66"/>
        <end position="79"/>
    </location>
</feature>
<evidence type="ECO:0000256" key="9">
    <source>
        <dbReference type="SAM" id="MobiDB-lite"/>
    </source>
</evidence>
<evidence type="ECO:0000313" key="10">
    <source>
        <dbReference type="EMBL" id="AOW07539.1"/>
    </source>
</evidence>
<comment type="pathway">
    <text evidence="3">tRNA modification; 5-methoxycarbonylmethyl-2-thiouridine-tRNA biosynthesis.</text>
</comment>
<feature type="compositionally biased region" description="Basic and acidic residues" evidence="9">
    <location>
        <begin position="152"/>
        <end position="163"/>
    </location>
</feature>
<dbReference type="UniPathway" id="UPA00988"/>
<evidence type="ECO:0000313" key="11">
    <source>
        <dbReference type="Proteomes" id="UP000182444"/>
    </source>
</evidence>
<dbReference type="GO" id="GO:0033588">
    <property type="term" value="C:elongator holoenzyme complex"/>
    <property type="evidence" value="ECO:0007669"/>
    <property type="project" value="InterPro"/>
</dbReference>
<dbReference type="RefSeq" id="XP_505726.3">
    <property type="nucleotide sequence ID" value="XM_505726.3"/>
</dbReference>
<evidence type="ECO:0000256" key="4">
    <source>
        <dbReference type="ARBA" id="ARBA00007573"/>
    </source>
</evidence>
<dbReference type="CDD" id="cd19494">
    <property type="entry name" value="Elp4"/>
    <property type="match status" value="1"/>
</dbReference>
<feature type="compositionally biased region" description="Polar residues" evidence="9">
    <location>
        <begin position="31"/>
        <end position="40"/>
    </location>
</feature>
<evidence type="ECO:0000256" key="1">
    <source>
        <dbReference type="ARBA" id="ARBA00004123"/>
    </source>
</evidence>
<evidence type="ECO:0000256" key="3">
    <source>
        <dbReference type="ARBA" id="ARBA00005043"/>
    </source>
</evidence>
<dbReference type="EMBL" id="CP017558">
    <property type="protein sequence ID" value="AOW07539.1"/>
    <property type="molecule type" value="Genomic_DNA"/>
</dbReference>
<evidence type="ECO:0000256" key="8">
    <source>
        <dbReference type="ARBA" id="ARBA00023242"/>
    </source>
</evidence>
<feature type="compositionally biased region" description="Polar residues" evidence="9">
    <location>
        <begin position="48"/>
        <end position="59"/>
    </location>
</feature>
<dbReference type="GeneID" id="2908841"/>